<reference evidence="1" key="1">
    <citation type="submission" date="2021-05" db="EMBL/GenBank/DDBJ databases">
        <authorList>
            <person name="Pan Q."/>
            <person name="Jouanno E."/>
            <person name="Zahm M."/>
            <person name="Klopp C."/>
            <person name="Cabau C."/>
            <person name="Louis A."/>
            <person name="Berthelot C."/>
            <person name="Parey E."/>
            <person name="Roest Crollius H."/>
            <person name="Montfort J."/>
            <person name="Robinson-Rechavi M."/>
            <person name="Bouchez O."/>
            <person name="Lampietro C."/>
            <person name="Lopez Roques C."/>
            <person name="Donnadieu C."/>
            <person name="Postlethwait J."/>
            <person name="Bobe J."/>
            <person name="Dillon D."/>
            <person name="Chandos A."/>
            <person name="von Hippel F."/>
            <person name="Guiguen Y."/>
        </authorList>
    </citation>
    <scope>NUCLEOTIDE SEQUENCE</scope>
    <source>
        <strain evidence="1">YG-Jan2019</strain>
    </source>
</reference>
<dbReference type="EMBL" id="CM055734">
    <property type="protein sequence ID" value="KAJ8008924.1"/>
    <property type="molecule type" value="Genomic_DNA"/>
</dbReference>
<evidence type="ECO:0000313" key="1">
    <source>
        <dbReference type="EMBL" id="KAJ8008924.1"/>
    </source>
</evidence>
<protein>
    <submittedName>
        <fullName evidence="1">Uncharacterized protein</fullName>
    </submittedName>
</protein>
<dbReference type="Proteomes" id="UP001157502">
    <property type="component" value="Chromosome 7"/>
</dbReference>
<gene>
    <name evidence="1" type="ORF">DPEC_G00083470</name>
</gene>
<name>A0ACC2GYT9_DALPE</name>
<evidence type="ECO:0000313" key="2">
    <source>
        <dbReference type="Proteomes" id="UP001157502"/>
    </source>
</evidence>
<sequence>MFPPSPPPGYIEVMLCESPSNQTEPNLDDVENKNPSTLTPHHTGATLGKTRHALLKKGGRKLRSTTSGLQRTHHHQQPQKQLRNNPSLLADVNNNNVASSKSAEQSAELSTNRTQTVLTLHHIKQETKKEVLKSKSGRLERTTPPRGQSLHNPNRNDPSAHNVNTRSQKNRHAISSGSVPSVKKNDNSCHPKPTPPAPFQLLCREKKPFIPADTLKIVNVSSAALIPDVELRDGDKIYAGARFSEPPSPSVLPKPPSHWVGETTAPQSSDHSREQMTFHLKSLLKVQDKP</sequence>
<proteinExistence type="predicted"/>
<keyword evidence="2" id="KW-1185">Reference proteome</keyword>
<comment type="caution">
    <text evidence="1">The sequence shown here is derived from an EMBL/GenBank/DDBJ whole genome shotgun (WGS) entry which is preliminary data.</text>
</comment>
<organism evidence="1 2">
    <name type="scientific">Dallia pectoralis</name>
    <name type="common">Alaska blackfish</name>
    <dbReference type="NCBI Taxonomy" id="75939"/>
    <lineage>
        <taxon>Eukaryota</taxon>
        <taxon>Metazoa</taxon>
        <taxon>Chordata</taxon>
        <taxon>Craniata</taxon>
        <taxon>Vertebrata</taxon>
        <taxon>Euteleostomi</taxon>
        <taxon>Actinopterygii</taxon>
        <taxon>Neopterygii</taxon>
        <taxon>Teleostei</taxon>
        <taxon>Protacanthopterygii</taxon>
        <taxon>Esociformes</taxon>
        <taxon>Umbridae</taxon>
        <taxon>Dallia</taxon>
    </lineage>
</organism>
<accession>A0ACC2GYT9</accession>